<proteinExistence type="predicted"/>
<dbReference type="EMBL" id="JACHGH010000003">
    <property type="protein sequence ID" value="MBB6452772.1"/>
    <property type="molecule type" value="Genomic_DNA"/>
</dbReference>
<organism evidence="1 2">
    <name type="scientific">Salirhabdus euzebyi</name>
    <dbReference type="NCBI Taxonomy" id="394506"/>
    <lineage>
        <taxon>Bacteria</taxon>
        <taxon>Bacillati</taxon>
        <taxon>Bacillota</taxon>
        <taxon>Bacilli</taxon>
        <taxon>Bacillales</taxon>
        <taxon>Bacillaceae</taxon>
        <taxon>Salirhabdus</taxon>
    </lineage>
</organism>
<reference evidence="1 2" key="1">
    <citation type="submission" date="2020-08" db="EMBL/GenBank/DDBJ databases">
        <title>Genomic Encyclopedia of Type Strains, Phase IV (KMG-IV): sequencing the most valuable type-strain genomes for metagenomic binning, comparative biology and taxonomic classification.</title>
        <authorList>
            <person name="Goeker M."/>
        </authorList>
    </citation>
    <scope>NUCLEOTIDE SEQUENCE [LARGE SCALE GENOMIC DNA]</scope>
    <source>
        <strain evidence="1 2">DSM 19612</strain>
    </source>
</reference>
<accession>A0A841Q2F3</accession>
<dbReference type="AlphaFoldDB" id="A0A841Q2F3"/>
<name>A0A841Q2F3_9BACI</name>
<dbReference type="Proteomes" id="UP000581688">
    <property type="component" value="Unassembled WGS sequence"/>
</dbReference>
<evidence type="ECO:0000313" key="2">
    <source>
        <dbReference type="Proteomes" id="UP000581688"/>
    </source>
</evidence>
<protein>
    <submittedName>
        <fullName evidence="1">Uncharacterized protein</fullName>
    </submittedName>
</protein>
<evidence type="ECO:0000313" key="1">
    <source>
        <dbReference type="EMBL" id="MBB6452772.1"/>
    </source>
</evidence>
<sequence length="282" mass="33186">MGLGKRHGLSGTKVYKVWKSMRSKCYSSNKDNHHKKGEIWICEEWKDDPVTFVRWAEQNGYKEGLQLVRKDKEDGYYPGNCVFLKIQEANKTHGMRYSRLYNIWTQMIQRCKNENLNHYERYGGRGIAVYDKWADFEVFKEWAQKNGYKEGLTIDRIDVDGNYEPKNCKWSTGLEQARNKRTSRYITIKGKTKTVSEWAEISGLPYKTLQRRLYTGCKEENLLAPVGSIYDHKFLIEINGEKKTMNQWAKEVGLHFSTVKRRYQRGIRGEDLLRPGRQNNSA</sequence>
<dbReference type="RefSeq" id="WP_174495325.1">
    <property type="nucleotide sequence ID" value="NZ_CADDWK010000003.1"/>
</dbReference>
<keyword evidence="2" id="KW-1185">Reference proteome</keyword>
<comment type="caution">
    <text evidence="1">The sequence shown here is derived from an EMBL/GenBank/DDBJ whole genome shotgun (WGS) entry which is preliminary data.</text>
</comment>
<gene>
    <name evidence="1" type="ORF">HNQ94_001218</name>
</gene>